<organism evidence="2 3">
    <name type="scientific">Reinekea marina</name>
    <dbReference type="NCBI Taxonomy" id="1310421"/>
    <lineage>
        <taxon>Bacteria</taxon>
        <taxon>Pseudomonadati</taxon>
        <taxon>Pseudomonadota</taxon>
        <taxon>Gammaproteobacteria</taxon>
        <taxon>Oceanospirillales</taxon>
        <taxon>Saccharospirillaceae</taxon>
        <taxon>Reinekea</taxon>
    </lineage>
</organism>
<accession>A0ABV7WVL2</accession>
<dbReference type="InterPro" id="IPR006311">
    <property type="entry name" value="TAT_signal"/>
</dbReference>
<evidence type="ECO:0000313" key="3">
    <source>
        <dbReference type="Proteomes" id="UP001595710"/>
    </source>
</evidence>
<keyword evidence="3" id="KW-1185">Reference proteome</keyword>
<evidence type="ECO:0000313" key="2">
    <source>
        <dbReference type="EMBL" id="MFC3702485.1"/>
    </source>
</evidence>
<comment type="caution">
    <text evidence="2">The sequence shown here is derived from an EMBL/GenBank/DDBJ whole genome shotgun (WGS) entry which is preliminary data.</text>
</comment>
<proteinExistence type="predicted"/>
<dbReference type="InterPro" id="IPR010869">
    <property type="entry name" value="DUF1501"/>
</dbReference>
<feature type="chain" id="PRO_5047106410" evidence="1">
    <location>
        <begin position="30"/>
        <end position="550"/>
    </location>
</feature>
<evidence type="ECO:0000256" key="1">
    <source>
        <dbReference type="SAM" id="SignalP"/>
    </source>
</evidence>
<dbReference type="PANTHER" id="PTHR43737:SF1">
    <property type="entry name" value="DUF1501 DOMAIN-CONTAINING PROTEIN"/>
    <property type="match status" value="1"/>
</dbReference>
<dbReference type="Pfam" id="PF07394">
    <property type="entry name" value="DUF1501"/>
    <property type="match status" value="1"/>
</dbReference>
<dbReference type="RefSeq" id="WP_377363193.1">
    <property type="nucleotide sequence ID" value="NZ_JBHRYN010000013.1"/>
</dbReference>
<reference evidence="3" key="1">
    <citation type="journal article" date="2019" name="Int. J. Syst. Evol. Microbiol.">
        <title>The Global Catalogue of Microorganisms (GCM) 10K type strain sequencing project: providing services to taxonomists for standard genome sequencing and annotation.</title>
        <authorList>
            <consortium name="The Broad Institute Genomics Platform"/>
            <consortium name="The Broad Institute Genome Sequencing Center for Infectious Disease"/>
            <person name="Wu L."/>
            <person name="Ma J."/>
        </authorList>
    </citation>
    <scope>NUCLEOTIDE SEQUENCE [LARGE SCALE GENOMIC DNA]</scope>
    <source>
        <strain evidence="3">CECT 8288</strain>
    </source>
</reference>
<dbReference type="PANTHER" id="PTHR43737">
    <property type="entry name" value="BLL7424 PROTEIN"/>
    <property type="match status" value="1"/>
</dbReference>
<feature type="signal peptide" evidence="1">
    <location>
        <begin position="1"/>
        <end position="29"/>
    </location>
</feature>
<sequence>MNRREFLKTTGASGLAMVAPLSVSTKASAATFAPVGQYFVFAHLGGGWDPTTFCNPKGNELRSSVNANLPEPNSRVTRGESPVNRFPKSAIRRAVDVYIGEGMVSDELTYAPFLGTYNLVDPDNIEVNDNGDANRGLKIEHIQRILAGSLAGDTITIAAEGLDWAAADKANIRTNAEAILEGTATTIVVGELTGLVDRDLAITDIGTAGANMAANLFRYDAFVCLYAHQMRVLNGVDNQTNSHDTGTRYADTGSMSMGYPDFSALYAAVKGADRPLAWMTDGRGNDESAGIVARSSASDANFFGILADPKDGMVDFVDTELETAQAIRKQIQAQKENLPLRQQLQNQLYMVRESSEEFSAVANDILNPSTAEQIAVENLANNNTRRHMRVGVAGFAAGMASSMQVGFGGFDTHGNHDANHFNRIRTVLQDMHFLFKALDAYGIADQTTVIAGSDFGRTPWFNDGNGKDHWAVTSYLLFGNHVAGGTVVNATDGLVSAVEVSNSGTDLTIGGSRRMTAAHLHDQLRKKAGIHNTAEALQFPIEVDELNMLG</sequence>
<name>A0ABV7WVL2_9GAMM</name>
<protein>
    <submittedName>
        <fullName evidence="2">DUF1501 domain-containing protein</fullName>
    </submittedName>
</protein>
<gene>
    <name evidence="2" type="ORF">ACFOND_12615</name>
</gene>
<keyword evidence="1" id="KW-0732">Signal</keyword>
<dbReference type="PROSITE" id="PS51318">
    <property type="entry name" value="TAT"/>
    <property type="match status" value="1"/>
</dbReference>
<dbReference type="Proteomes" id="UP001595710">
    <property type="component" value="Unassembled WGS sequence"/>
</dbReference>
<dbReference type="EMBL" id="JBHRYN010000013">
    <property type="protein sequence ID" value="MFC3702485.1"/>
    <property type="molecule type" value="Genomic_DNA"/>
</dbReference>